<proteinExistence type="predicted"/>
<comment type="caution">
    <text evidence="3">The sequence shown here is derived from an EMBL/GenBank/DDBJ whole genome shotgun (WGS) entry which is preliminary data.</text>
</comment>
<dbReference type="InterPro" id="IPR005479">
    <property type="entry name" value="CPAse_ATP-bd"/>
</dbReference>
<reference evidence="3 4" key="1">
    <citation type="submission" date="2020-08" db="EMBL/GenBank/DDBJ databases">
        <title>Novel species isolated from subtropical streams in China.</title>
        <authorList>
            <person name="Lu H."/>
        </authorList>
    </citation>
    <scope>NUCLEOTIDE SEQUENCE [LARGE SCALE GENOMIC DNA]</scope>
    <source>
        <strain evidence="3 4">LX15W</strain>
    </source>
</reference>
<keyword evidence="4" id="KW-1185">Reference proteome</keyword>
<evidence type="ECO:0000313" key="4">
    <source>
        <dbReference type="Proteomes" id="UP000624279"/>
    </source>
</evidence>
<gene>
    <name evidence="3" type="ORF">H8K55_20705</name>
</gene>
<dbReference type="SUPFAM" id="SSF56059">
    <property type="entry name" value="Glutathione synthetase ATP-binding domain-like"/>
    <property type="match status" value="1"/>
</dbReference>
<dbReference type="EMBL" id="JACOGA010000030">
    <property type="protein sequence ID" value="MBC3876022.1"/>
    <property type="molecule type" value="Genomic_DNA"/>
</dbReference>
<sequence>MNAKTEIRGKQRSKLIETNFQIPAVLDFTLSDQWLTSFLDIEIDQLQANIAHIVEANAESNTDSNSDSNTAPQAWLARILLCTQQLLQLCRLPAFDSPAIMRYAPINPERTKWQALVALPLVEHIPTKLYQMSISAAIETCNKFTRTEFNDENARLIFGRLRESFITPLRMQLKVGKSSFPVLRKAYARDIPFMHLSTGIYQLGWGSRARRLDRSSTDQDSAIGARLSHSKTAIAQILLSAGLPAANHLKIKRQQELADACRHLGWPLVIKPNDREGGVGVSVNIHDDASALRAFELAQQQSQSGEILVEKQVNGVCHRLFILGDQLLYAVKRWPISVKGDGVKTVHELIEQAQADQQNSPVWNAPPFPSLDAIALESIQNAGYQPDSILEFNCIVPLRPIESTEWGGIDEDVSLSIHPENTRIAILAARLFGLEVAGVDIISADITQPWYSNQAILNEINYSPLLGGGEISLRHIDTYLDYLLQDNGRIPVCLFVGDLHAHKAAQECWQQYLSEGFRAYFADAEQTLDPAGNLMYMPLHSASERAMALCYNPIVDAIVIVLSRDEYVAGRAPLGAFVSVQFIDD</sequence>
<evidence type="ECO:0000259" key="2">
    <source>
        <dbReference type="PROSITE" id="PS50975"/>
    </source>
</evidence>
<evidence type="ECO:0000256" key="1">
    <source>
        <dbReference type="PROSITE-ProRule" id="PRU00409"/>
    </source>
</evidence>
<organism evidence="3 4">
    <name type="scientific">Undibacterium flavidum</name>
    <dbReference type="NCBI Taxonomy" id="2762297"/>
    <lineage>
        <taxon>Bacteria</taxon>
        <taxon>Pseudomonadati</taxon>
        <taxon>Pseudomonadota</taxon>
        <taxon>Betaproteobacteria</taxon>
        <taxon>Burkholderiales</taxon>
        <taxon>Oxalobacteraceae</taxon>
        <taxon>Undibacterium</taxon>
    </lineage>
</organism>
<dbReference type="Pfam" id="PF02786">
    <property type="entry name" value="CPSase_L_D2"/>
    <property type="match status" value="1"/>
</dbReference>
<accession>A0ABR6YHP5</accession>
<dbReference type="InterPro" id="IPR011761">
    <property type="entry name" value="ATP-grasp"/>
</dbReference>
<feature type="domain" description="ATP-grasp" evidence="2">
    <location>
        <begin position="235"/>
        <end position="489"/>
    </location>
</feature>
<protein>
    <recommendedName>
        <fullName evidence="2">ATP-grasp domain-containing protein</fullName>
    </recommendedName>
</protein>
<keyword evidence="1" id="KW-0067">ATP-binding</keyword>
<dbReference type="Gene3D" id="3.30.470.20">
    <property type="entry name" value="ATP-grasp fold, B domain"/>
    <property type="match status" value="2"/>
</dbReference>
<dbReference type="PROSITE" id="PS50975">
    <property type="entry name" value="ATP_GRASP"/>
    <property type="match status" value="1"/>
</dbReference>
<name>A0ABR6YHP5_9BURK</name>
<evidence type="ECO:0000313" key="3">
    <source>
        <dbReference type="EMBL" id="MBC3876022.1"/>
    </source>
</evidence>
<dbReference type="RefSeq" id="WP_186944082.1">
    <property type="nucleotide sequence ID" value="NZ_JACOGA010000030.1"/>
</dbReference>
<keyword evidence="1" id="KW-0547">Nucleotide-binding</keyword>
<dbReference type="Proteomes" id="UP000624279">
    <property type="component" value="Unassembled WGS sequence"/>
</dbReference>